<dbReference type="Pfam" id="PF02518">
    <property type="entry name" value="HATPase_c"/>
    <property type="match status" value="1"/>
</dbReference>
<dbReference type="Gene3D" id="3.30.450.20">
    <property type="entry name" value="PAS domain"/>
    <property type="match status" value="2"/>
</dbReference>
<evidence type="ECO:0000313" key="9">
    <source>
        <dbReference type="EMBL" id="SHI89665.1"/>
    </source>
</evidence>
<evidence type="ECO:0000256" key="1">
    <source>
        <dbReference type="ARBA" id="ARBA00000085"/>
    </source>
</evidence>
<dbReference type="CDD" id="cd00082">
    <property type="entry name" value="HisKA"/>
    <property type="match status" value="1"/>
</dbReference>
<evidence type="ECO:0000256" key="2">
    <source>
        <dbReference type="ARBA" id="ARBA00012438"/>
    </source>
</evidence>
<evidence type="ECO:0000256" key="5">
    <source>
        <dbReference type="ARBA" id="ARBA00022777"/>
    </source>
</evidence>
<accession>A0A1M6EW39</accession>
<dbReference type="PRINTS" id="PR00344">
    <property type="entry name" value="BCTRLSENSOR"/>
</dbReference>
<dbReference type="InterPro" id="IPR003594">
    <property type="entry name" value="HATPase_dom"/>
</dbReference>
<dbReference type="GO" id="GO:0000155">
    <property type="term" value="F:phosphorelay sensor kinase activity"/>
    <property type="evidence" value="ECO:0007669"/>
    <property type="project" value="InterPro"/>
</dbReference>
<reference evidence="9 10" key="1">
    <citation type="submission" date="2016-11" db="EMBL/GenBank/DDBJ databases">
        <authorList>
            <person name="Jaros S."/>
            <person name="Januszkiewicz K."/>
            <person name="Wedrychowicz H."/>
        </authorList>
    </citation>
    <scope>NUCLEOTIDE SEQUENCE [LARGE SCALE GENOMIC DNA]</scope>
    <source>
        <strain evidence="9 10">DSM 21074</strain>
    </source>
</reference>
<dbReference type="InterPro" id="IPR005467">
    <property type="entry name" value="His_kinase_dom"/>
</dbReference>
<evidence type="ECO:0000256" key="3">
    <source>
        <dbReference type="ARBA" id="ARBA00022553"/>
    </source>
</evidence>
<keyword evidence="7" id="KW-0175">Coiled coil</keyword>
<dbReference type="SUPFAM" id="SSF55874">
    <property type="entry name" value="ATPase domain of HSP90 chaperone/DNA topoisomerase II/histidine kinase"/>
    <property type="match status" value="1"/>
</dbReference>
<dbReference type="Gene3D" id="1.10.287.130">
    <property type="match status" value="1"/>
</dbReference>
<dbReference type="InterPro" id="IPR003661">
    <property type="entry name" value="HisK_dim/P_dom"/>
</dbReference>
<dbReference type="InterPro" id="IPR050351">
    <property type="entry name" value="BphY/WalK/GraS-like"/>
</dbReference>
<evidence type="ECO:0000256" key="4">
    <source>
        <dbReference type="ARBA" id="ARBA00022679"/>
    </source>
</evidence>
<dbReference type="SMART" id="SM00091">
    <property type="entry name" value="PAS"/>
    <property type="match status" value="2"/>
</dbReference>
<dbReference type="EC" id="2.7.13.3" evidence="2"/>
<dbReference type="GO" id="GO:0016020">
    <property type="term" value="C:membrane"/>
    <property type="evidence" value="ECO:0007669"/>
    <property type="project" value="UniProtKB-SubCell"/>
</dbReference>
<organism evidence="9 10">
    <name type="scientific">Hymenobacter daecheongensis DSM 21074</name>
    <dbReference type="NCBI Taxonomy" id="1121955"/>
    <lineage>
        <taxon>Bacteria</taxon>
        <taxon>Pseudomonadati</taxon>
        <taxon>Bacteroidota</taxon>
        <taxon>Cytophagia</taxon>
        <taxon>Cytophagales</taxon>
        <taxon>Hymenobacteraceae</taxon>
        <taxon>Hymenobacter</taxon>
    </lineage>
</organism>
<keyword evidence="5 9" id="KW-0418">Kinase</keyword>
<feature type="domain" description="Histidine kinase" evidence="8">
    <location>
        <begin position="532"/>
        <end position="748"/>
    </location>
</feature>
<keyword evidence="4" id="KW-0808">Transferase</keyword>
<evidence type="ECO:0000256" key="7">
    <source>
        <dbReference type="SAM" id="Coils"/>
    </source>
</evidence>
<dbReference type="InterPro" id="IPR000014">
    <property type="entry name" value="PAS"/>
</dbReference>
<protein>
    <recommendedName>
        <fullName evidence="2">histidine kinase</fullName>
        <ecNumber evidence="2">2.7.13.3</ecNumber>
    </recommendedName>
</protein>
<dbReference type="Pfam" id="PF08448">
    <property type="entry name" value="PAS_4"/>
    <property type="match status" value="2"/>
</dbReference>
<keyword evidence="10" id="KW-1185">Reference proteome</keyword>
<dbReference type="PROSITE" id="PS50109">
    <property type="entry name" value="HIS_KIN"/>
    <property type="match status" value="1"/>
</dbReference>
<dbReference type="InterPro" id="IPR035965">
    <property type="entry name" value="PAS-like_dom_sf"/>
</dbReference>
<dbReference type="Gene3D" id="3.30.565.10">
    <property type="entry name" value="Histidine kinase-like ATPase, C-terminal domain"/>
    <property type="match status" value="1"/>
</dbReference>
<dbReference type="InterPro" id="IPR013656">
    <property type="entry name" value="PAS_4"/>
</dbReference>
<dbReference type="AlphaFoldDB" id="A0A1M6EW39"/>
<gene>
    <name evidence="9" type="ORF">SAMN02745146_1838</name>
</gene>
<proteinExistence type="predicted"/>
<dbReference type="Proteomes" id="UP000184418">
    <property type="component" value="Unassembled WGS sequence"/>
</dbReference>
<evidence type="ECO:0000313" key="10">
    <source>
        <dbReference type="Proteomes" id="UP000184418"/>
    </source>
</evidence>
<keyword evidence="6" id="KW-0472">Membrane</keyword>
<dbReference type="SMART" id="SM00387">
    <property type="entry name" value="HATPase_c"/>
    <property type="match status" value="1"/>
</dbReference>
<keyword evidence="3" id="KW-0597">Phosphoprotein</keyword>
<dbReference type="InterPro" id="IPR036890">
    <property type="entry name" value="HATPase_C_sf"/>
</dbReference>
<dbReference type="STRING" id="1121955.SAMN02745146_1838"/>
<dbReference type="InterPro" id="IPR004358">
    <property type="entry name" value="Sig_transdc_His_kin-like_C"/>
</dbReference>
<dbReference type="SUPFAM" id="SSF47384">
    <property type="entry name" value="Homodimeric domain of signal transducing histidine kinase"/>
    <property type="match status" value="1"/>
</dbReference>
<dbReference type="InterPro" id="IPR036097">
    <property type="entry name" value="HisK_dim/P_sf"/>
</dbReference>
<name>A0A1M6EW39_9BACT</name>
<dbReference type="PANTHER" id="PTHR42878:SF15">
    <property type="entry name" value="BACTERIOPHYTOCHROME"/>
    <property type="match status" value="1"/>
</dbReference>
<dbReference type="SUPFAM" id="SSF55785">
    <property type="entry name" value="PYP-like sensor domain (PAS domain)"/>
    <property type="match status" value="2"/>
</dbReference>
<dbReference type="GO" id="GO:0007234">
    <property type="term" value="P:osmosensory signaling via phosphorelay pathway"/>
    <property type="evidence" value="ECO:0007669"/>
    <property type="project" value="TreeGrafter"/>
</dbReference>
<evidence type="ECO:0000256" key="6">
    <source>
        <dbReference type="ARBA" id="ARBA00023136"/>
    </source>
</evidence>
<feature type="coiled-coil region" evidence="7">
    <location>
        <begin position="293"/>
        <end position="366"/>
    </location>
</feature>
<dbReference type="PANTHER" id="PTHR42878">
    <property type="entry name" value="TWO-COMPONENT HISTIDINE KINASE"/>
    <property type="match status" value="1"/>
</dbReference>
<dbReference type="OrthoDB" id="9766459at2"/>
<sequence length="753" mass="84780">MSAPALPAVPADVFDLVLVDELLAGILNVSLNGMALYQPIFDPDSPDDIIDFRFVLLNPAAQRIVGLPARPTETFLQRFPGTSTTGPFDFHCRAFRSVEPIRFDVSYQADGLDSYFCLAASRVGQLLLVNFTDTTEEARQLLAQALRESKAREQGARAEAERQRNRLYDTFMQAPAIICIFDGPEHIFELVNPTYQRMVGERPLLGRPIREAMPELQDQPFFELLDTVYRTGQPFHATEMLVQLDYDNSHPRELNKRYYNFVYQPRLSAAGHADGILVFANDVTAQVLARQEVERKERELRGLYHQADNMNEELAATNEELQAANEEIRANNEELYRTEQSLRELNQELEARVASRTAQLRLAQAEAERQRARLHRFFMQAPAVICVLDGPDMVYELVNPSYQQLFPGRELLGRPLLEAVPELAGQPAWLALQQVYSTGIAYQEQAMSVAVARAEDGRLEERYFNFLYQPRENEAGAIDGVLVFAFEVSEQVLARQLLATTNQELSVRNDAFTAANQQLTRTNQDLDNFVYTASHDLKQPVNNMAGLFEELKRGATFHDPQTPLMIRMFEEALHQIDNTIEGLTAVVQTERQSGHIPVEAVELHSLTQNVLQSLHHQASALGAEFELDFAAVPTVHFARLNLQSILYNLLSNALKYAHPDRPPRIRVSSCSADGTPMLTVQDNGLGLDVARYGPDLFQLFRRFHDHTPGTGIGLYLVNRILRQAGGHVEVTGIVNEGTTFRIFLPPPPTEPPC</sequence>
<dbReference type="EMBL" id="FQYN01000003">
    <property type="protein sequence ID" value="SHI89665.1"/>
    <property type="molecule type" value="Genomic_DNA"/>
</dbReference>
<dbReference type="RefSeq" id="WP_159437418.1">
    <property type="nucleotide sequence ID" value="NZ_FQYN01000003.1"/>
</dbReference>
<dbReference type="GO" id="GO:0000156">
    <property type="term" value="F:phosphorelay response regulator activity"/>
    <property type="evidence" value="ECO:0007669"/>
    <property type="project" value="TreeGrafter"/>
</dbReference>
<evidence type="ECO:0000259" key="8">
    <source>
        <dbReference type="PROSITE" id="PS50109"/>
    </source>
</evidence>
<dbReference type="GO" id="GO:0030295">
    <property type="term" value="F:protein kinase activator activity"/>
    <property type="evidence" value="ECO:0007669"/>
    <property type="project" value="TreeGrafter"/>
</dbReference>
<comment type="catalytic activity">
    <reaction evidence="1">
        <text>ATP + protein L-histidine = ADP + protein N-phospho-L-histidine.</text>
        <dbReference type="EC" id="2.7.13.3"/>
    </reaction>
</comment>